<dbReference type="Proteomes" id="UP000307956">
    <property type="component" value="Unassembled WGS sequence"/>
</dbReference>
<evidence type="ECO:0000259" key="6">
    <source>
        <dbReference type="Pfam" id="PF01850"/>
    </source>
</evidence>
<evidence type="ECO:0000313" key="8">
    <source>
        <dbReference type="Proteomes" id="UP000307956"/>
    </source>
</evidence>
<evidence type="ECO:0000256" key="3">
    <source>
        <dbReference type="ARBA" id="ARBA00022723"/>
    </source>
</evidence>
<keyword evidence="8" id="KW-1185">Reference proteome</keyword>
<sequence>MATPPRVVDTSAWIEWLTGSALGRTLGGQFPDKPRLIVPTIVQLELSKWLVRELGEDRADQVIAYTQKCVVVPLDTAIALRAADLHRARRLATADAIVYATALRGGAELLTCDAHFEGLPGVVLFTKTA</sequence>
<dbReference type="OrthoDB" id="199285at2"/>
<feature type="binding site" evidence="5">
    <location>
        <position position="95"/>
    </location>
    <ligand>
        <name>Mg(2+)</name>
        <dbReference type="ChEBI" id="CHEBI:18420"/>
    </ligand>
</feature>
<keyword evidence="4 5" id="KW-0378">Hydrolase</keyword>
<feature type="domain" description="PIN" evidence="6">
    <location>
        <begin position="7"/>
        <end position="118"/>
    </location>
</feature>
<dbReference type="EMBL" id="SSOD01000006">
    <property type="protein sequence ID" value="THF61657.1"/>
    <property type="molecule type" value="Genomic_DNA"/>
</dbReference>
<dbReference type="GO" id="GO:0000287">
    <property type="term" value="F:magnesium ion binding"/>
    <property type="evidence" value="ECO:0007669"/>
    <property type="project" value="UniProtKB-UniRule"/>
</dbReference>
<organism evidence="7 8">
    <name type="scientific">Pseudothauera rhizosphaerae</name>
    <dbReference type="NCBI Taxonomy" id="2565932"/>
    <lineage>
        <taxon>Bacteria</taxon>
        <taxon>Pseudomonadati</taxon>
        <taxon>Pseudomonadota</taxon>
        <taxon>Betaproteobacteria</taxon>
        <taxon>Rhodocyclales</taxon>
        <taxon>Zoogloeaceae</taxon>
        <taxon>Pseudothauera</taxon>
    </lineage>
</organism>
<protein>
    <recommendedName>
        <fullName evidence="5">Ribonuclease VapC</fullName>
        <shortName evidence="5">RNase VapC</shortName>
        <ecNumber evidence="5">3.1.-.-</ecNumber>
    </recommendedName>
    <alternativeName>
        <fullName evidence="5">Toxin VapC</fullName>
    </alternativeName>
</protein>
<evidence type="ECO:0000313" key="7">
    <source>
        <dbReference type="EMBL" id="THF61657.1"/>
    </source>
</evidence>
<gene>
    <name evidence="5" type="primary">vapC</name>
    <name evidence="7" type="ORF">E6O51_09405</name>
</gene>
<dbReference type="Gene3D" id="3.40.50.1010">
    <property type="entry name" value="5'-nuclease"/>
    <property type="match status" value="1"/>
</dbReference>
<reference evidence="7 8" key="1">
    <citation type="submission" date="2019-04" db="EMBL/GenBank/DDBJ databases">
        <title>Azoarcus rhizosphaerae sp. nov. isolated from rhizosphere of Ficus religiosa.</title>
        <authorList>
            <person name="Lin S.-Y."/>
            <person name="Hameed A."/>
            <person name="Hsu Y.-H."/>
            <person name="Young C.-C."/>
        </authorList>
    </citation>
    <scope>NUCLEOTIDE SEQUENCE [LARGE SCALE GENOMIC DNA]</scope>
    <source>
        <strain evidence="7 8">CC-YHH848</strain>
    </source>
</reference>
<dbReference type="CDD" id="cd18686">
    <property type="entry name" value="PIN_VapC-like"/>
    <property type="match status" value="1"/>
</dbReference>
<dbReference type="InterPro" id="IPR022907">
    <property type="entry name" value="VapC_family"/>
</dbReference>
<dbReference type="GO" id="GO:0016787">
    <property type="term" value="F:hydrolase activity"/>
    <property type="evidence" value="ECO:0007669"/>
    <property type="project" value="UniProtKB-KW"/>
</dbReference>
<evidence type="ECO:0000256" key="4">
    <source>
        <dbReference type="ARBA" id="ARBA00022801"/>
    </source>
</evidence>
<dbReference type="EC" id="3.1.-.-" evidence="5"/>
<keyword evidence="1 5" id="KW-1277">Toxin-antitoxin system</keyword>
<keyword evidence="2 5" id="KW-0540">Nuclease</keyword>
<accession>A0A4S4AQT6</accession>
<dbReference type="AlphaFoldDB" id="A0A4S4AQT6"/>
<keyword evidence="3 5" id="KW-0479">Metal-binding</keyword>
<evidence type="ECO:0000256" key="1">
    <source>
        <dbReference type="ARBA" id="ARBA00022649"/>
    </source>
</evidence>
<comment type="cofactor">
    <cofactor evidence="5">
        <name>Mg(2+)</name>
        <dbReference type="ChEBI" id="CHEBI:18420"/>
    </cofactor>
</comment>
<proteinExistence type="inferred from homology"/>
<dbReference type="RefSeq" id="WP_136384731.1">
    <property type="nucleotide sequence ID" value="NZ_SSOD01000006.1"/>
</dbReference>
<dbReference type="InterPro" id="IPR002716">
    <property type="entry name" value="PIN_dom"/>
</dbReference>
<dbReference type="GO" id="GO:0090729">
    <property type="term" value="F:toxin activity"/>
    <property type="evidence" value="ECO:0007669"/>
    <property type="project" value="UniProtKB-KW"/>
</dbReference>
<keyword evidence="5" id="KW-0800">Toxin</keyword>
<dbReference type="InterPro" id="IPR029060">
    <property type="entry name" value="PIN-like_dom_sf"/>
</dbReference>
<feature type="binding site" evidence="5">
    <location>
        <position position="9"/>
    </location>
    <ligand>
        <name>Mg(2+)</name>
        <dbReference type="ChEBI" id="CHEBI:18420"/>
    </ligand>
</feature>
<name>A0A4S4AQT6_9RHOO</name>
<dbReference type="HAMAP" id="MF_00265">
    <property type="entry name" value="VapC_Nob1"/>
    <property type="match status" value="1"/>
</dbReference>
<dbReference type="GO" id="GO:0004540">
    <property type="term" value="F:RNA nuclease activity"/>
    <property type="evidence" value="ECO:0007669"/>
    <property type="project" value="InterPro"/>
</dbReference>
<dbReference type="Pfam" id="PF01850">
    <property type="entry name" value="PIN"/>
    <property type="match status" value="1"/>
</dbReference>
<evidence type="ECO:0000256" key="2">
    <source>
        <dbReference type="ARBA" id="ARBA00022722"/>
    </source>
</evidence>
<evidence type="ECO:0000256" key="5">
    <source>
        <dbReference type="HAMAP-Rule" id="MF_00265"/>
    </source>
</evidence>
<comment type="caution">
    <text evidence="7">The sequence shown here is derived from an EMBL/GenBank/DDBJ whole genome shotgun (WGS) entry which is preliminary data.</text>
</comment>
<comment type="function">
    <text evidence="5">Toxic component of a toxin-antitoxin (TA) system. An RNase.</text>
</comment>
<dbReference type="SUPFAM" id="SSF88723">
    <property type="entry name" value="PIN domain-like"/>
    <property type="match status" value="1"/>
</dbReference>
<comment type="similarity">
    <text evidence="5">Belongs to the PINc/VapC protein family.</text>
</comment>
<keyword evidence="5" id="KW-0460">Magnesium</keyword>